<dbReference type="PANTHER" id="PTHR32196">
    <property type="entry name" value="ABC TRANSPORTER PERMEASE PROTEIN YPHD-RELATED-RELATED"/>
    <property type="match status" value="1"/>
</dbReference>
<feature type="transmembrane region" description="Helical" evidence="11">
    <location>
        <begin position="102"/>
        <end position="125"/>
    </location>
</feature>
<sequence length="330" mass="35084">MSAMSEIPLPQVAKRVVPWWLLRHETMLAVILLVALIVLGGLNSRFLTLDNLLNQGRLTTEVGLIALPMTFIIITGGIDLSVGSIVGLCAILLGYSWKVFGLPLPLAICFSLFVGAAAGFLNGIVITRVKVPPLIMTIATLALYRGLAEGISQARSVRGYPEWFYFVGQENLFGVPAQLWLLLIAIVVTAIVLDRTTFGRTLYAIGNNETAARFSGLPVDRVKLMIYTLSGLMAGLSACVLVSRVTTTRSDMGIGYELDVIAAVVLGGTSIFGGVGTIWGTVVGLAMIQLLKNGLALTGVKGDATIVVIGTVLILSTLVASSLQRRREGV</sequence>
<comment type="subcellular location">
    <subcellularLocation>
        <location evidence="1">Cell membrane</location>
        <topology evidence="1">Multi-pass membrane protein</topology>
    </subcellularLocation>
</comment>
<evidence type="ECO:0000256" key="3">
    <source>
        <dbReference type="ARBA" id="ARBA00022448"/>
    </source>
</evidence>
<evidence type="ECO:0000313" key="13">
    <source>
        <dbReference type="Proteomes" id="UP001139054"/>
    </source>
</evidence>
<evidence type="ECO:0000256" key="11">
    <source>
        <dbReference type="SAM" id="Phobius"/>
    </source>
</evidence>
<evidence type="ECO:0000256" key="9">
    <source>
        <dbReference type="ARBA" id="ARBA00025439"/>
    </source>
</evidence>
<protein>
    <recommendedName>
        <fullName evidence="10">Autoinducer 2 import system permease protein LsrD</fullName>
    </recommendedName>
</protein>
<keyword evidence="6 11" id="KW-0812">Transmembrane</keyword>
<keyword evidence="4" id="KW-1003">Cell membrane</keyword>
<reference evidence="12" key="1">
    <citation type="submission" date="2022-01" db="EMBL/GenBank/DDBJ databases">
        <title>Genome sequnece data of strain Bradyrhizobium sp. nov.</title>
        <authorList>
            <person name="Zhang J."/>
        </authorList>
    </citation>
    <scope>NUCLEOTIDE SEQUENCE</scope>
    <source>
        <strain evidence="12">WYCCWR 13023</strain>
    </source>
</reference>
<feature type="transmembrane region" description="Helical" evidence="11">
    <location>
        <begin position="304"/>
        <end position="323"/>
    </location>
</feature>
<evidence type="ECO:0000256" key="4">
    <source>
        <dbReference type="ARBA" id="ARBA00022475"/>
    </source>
</evidence>
<evidence type="ECO:0000256" key="7">
    <source>
        <dbReference type="ARBA" id="ARBA00022989"/>
    </source>
</evidence>
<keyword evidence="7 11" id="KW-1133">Transmembrane helix</keyword>
<keyword evidence="3" id="KW-0813">Transport</keyword>
<organism evidence="12 13">
    <name type="scientific">Bradyrhizobium zhengyangense</name>
    <dbReference type="NCBI Taxonomy" id="2911009"/>
    <lineage>
        <taxon>Bacteria</taxon>
        <taxon>Pseudomonadati</taxon>
        <taxon>Pseudomonadota</taxon>
        <taxon>Alphaproteobacteria</taxon>
        <taxon>Hyphomicrobiales</taxon>
        <taxon>Nitrobacteraceae</taxon>
        <taxon>Bradyrhizobium</taxon>
    </lineage>
</organism>
<evidence type="ECO:0000256" key="5">
    <source>
        <dbReference type="ARBA" id="ARBA00022519"/>
    </source>
</evidence>
<evidence type="ECO:0000256" key="6">
    <source>
        <dbReference type="ARBA" id="ARBA00022692"/>
    </source>
</evidence>
<feature type="transmembrane region" description="Helical" evidence="11">
    <location>
        <begin position="21"/>
        <end position="42"/>
    </location>
</feature>
<feature type="transmembrane region" description="Helical" evidence="11">
    <location>
        <begin position="172"/>
        <end position="193"/>
    </location>
</feature>
<evidence type="ECO:0000313" key="12">
    <source>
        <dbReference type="EMBL" id="MCG2626685.1"/>
    </source>
</evidence>
<dbReference type="RefSeq" id="WP_237858921.1">
    <property type="nucleotide sequence ID" value="NZ_JAKLTY010000005.1"/>
</dbReference>
<dbReference type="PANTHER" id="PTHR32196:SF71">
    <property type="entry name" value="AUTOINDUCER 2 IMPORT SYSTEM PERMEASE PROTEIN LSRD"/>
    <property type="match status" value="1"/>
</dbReference>
<dbReference type="GO" id="GO:0005886">
    <property type="term" value="C:plasma membrane"/>
    <property type="evidence" value="ECO:0007669"/>
    <property type="project" value="UniProtKB-SubCell"/>
</dbReference>
<dbReference type="GO" id="GO:0022857">
    <property type="term" value="F:transmembrane transporter activity"/>
    <property type="evidence" value="ECO:0007669"/>
    <property type="project" value="InterPro"/>
</dbReference>
<comment type="caution">
    <text evidence="12">The sequence shown here is derived from an EMBL/GenBank/DDBJ whole genome shotgun (WGS) entry which is preliminary data.</text>
</comment>
<comment type="function">
    <text evidence="9">Part of the ABC transporter complex LsrABCD involved in autoinducer 2 (AI-2) import. Probably responsible for the translocation of the substrate across the membrane.</text>
</comment>
<feature type="transmembrane region" description="Helical" evidence="11">
    <location>
        <begin position="224"/>
        <end position="246"/>
    </location>
</feature>
<proteinExistence type="predicted"/>
<evidence type="ECO:0000256" key="8">
    <source>
        <dbReference type="ARBA" id="ARBA00023136"/>
    </source>
</evidence>
<dbReference type="Proteomes" id="UP001139054">
    <property type="component" value="Unassembled WGS sequence"/>
</dbReference>
<keyword evidence="5" id="KW-0997">Cell inner membrane</keyword>
<evidence type="ECO:0000256" key="10">
    <source>
        <dbReference type="ARBA" id="ARBA00039381"/>
    </source>
</evidence>
<dbReference type="Pfam" id="PF02653">
    <property type="entry name" value="BPD_transp_2"/>
    <property type="match status" value="1"/>
</dbReference>
<evidence type="ECO:0000256" key="1">
    <source>
        <dbReference type="ARBA" id="ARBA00004651"/>
    </source>
</evidence>
<dbReference type="AlphaFoldDB" id="A0A9X1U6H5"/>
<dbReference type="CDD" id="cd06579">
    <property type="entry name" value="TM_PBP1_transp_AraH_like"/>
    <property type="match status" value="1"/>
</dbReference>
<keyword evidence="8 11" id="KW-0472">Membrane</keyword>
<feature type="transmembrane region" description="Helical" evidence="11">
    <location>
        <begin position="62"/>
        <end position="95"/>
    </location>
</feature>
<evidence type="ECO:0000256" key="2">
    <source>
        <dbReference type="ARBA" id="ARBA00011262"/>
    </source>
</evidence>
<dbReference type="InterPro" id="IPR001851">
    <property type="entry name" value="ABC_transp_permease"/>
</dbReference>
<name>A0A9X1U6H5_9BRAD</name>
<comment type="subunit">
    <text evidence="2">The complex is composed of two ATP-binding proteins (LsrA), two transmembrane proteins (LsrC and LsrD) and a solute-binding protein (LsrB).</text>
</comment>
<dbReference type="EMBL" id="JAKLTY010000005">
    <property type="protein sequence ID" value="MCG2626685.1"/>
    <property type="molecule type" value="Genomic_DNA"/>
</dbReference>
<gene>
    <name evidence="12" type="ORF">L6654_08630</name>
</gene>
<accession>A0A9X1U6H5</accession>
<feature type="transmembrane region" description="Helical" evidence="11">
    <location>
        <begin position="258"/>
        <end position="284"/>
    </location>
</feature>